<dbReference type="EMBL" id="JACXAE010000039">
    <property type="protein sequence ID" value="MBD2772450.1"/>
    <property type="molecule type" value="Genomic_DNA"/>
</dbReference>
<dbReference type="InterPro" id="IPR021799">
    <property type="entry name" value="PIN-like_prokaryotic"/>
</dbReference>
<proteinExistence type="predicted"/>
<comment type="caution">
    <text evidence="1">The sequence shown here is derived from an EMBL/GenBank/DDBJ whole genome shotgun (WGS) entry which is preliminary data.</text>
</comment>
<gene>
    <name evidence="1" type="ORF">ICL16_10265</name>
</gene>
<dbReference type="Pfam" id="PF11848">
    <property type="entry name" value="DUF3368"/>
    <property type="match status" value="1"/>
</dbReference>
<keyword evidence="2" id="KW-1185">Reference proteome</keyword>
<evidence type="ECO:0000313" key="2">
    <source>
        <dbReference type="Proteomes" id="UP000629098"/>
    </source>
</evidence>
<accession>A0A8J6XG34</accession>
<dbReference type="Proteomes" id="UP000629098">
    <property type="component" value="Unassembled WGS sequence"/>
</dbReference>
<dbReference type="RefSeq" id="WP_190826999.1">
    <property type="nucleotide sequence ID" value="NZ_CAWPPI010000039.1"/>
</dbReference>
<name>A0A8J6XG34_9CYAN</name>
<evidence type="ECO:0000313" key="1">
    <source>
        <dbReference type="EMBL" id="MBD2772450.1"/>
    </source>
</evidence>
<protein>
    <submittedName>
        <fullName evidence="1">DUF3368 domain-containing protein</fullName>
    </submittedName>
</protein>
<reference evidence="1" key="1">
    <citation type="submission" date="2020-09" db="EMBL/GenBank/DDBJ databases">
        <title>Iningainema tapete sp. nov. (Scytonemataceae, Cyanobacteria) from greenhouses in central Florida (USA) produces two types of nodularin with biosynthetic potential for microcystin-LR and anabaenopeptins.</title>
        <authorList>
            <person name="Berthold D.E."/>
            <person name="Lefler F.W."/>
            <person name="Huang I.-S."/>
            <person name="Abdulla H."/>
            <person name="Zimba P.V."/>
            <person name="Laughinghouse H.D. IV."/>
        </authorList>
    </citation>
    <scope>NUCLEOTIDE SEQUENCE</scope>
    <source>
        <strain evidence="1">BLCCT55</strain>
    </source>
</reference>
<dbReference type="AlphaFoldDB" id="A0A8J6XG34"/>
<sequence>MLGRQIAQARGLRVTGLLGVLDEAGRQNLLDFPDSINRLQQTTFRASSKLIQVLLQKYQNNDS</sequence>
<organism evidence="1 2">
    <name type="scientific">Iningainema tapete BLCC-T55</name>
    <dbReference type="NCBI Taxonomy" id="2748662"/>
    <lineage>
        <taxon>Bacteria</taxon>
        <taxon>Bacillati</taxon>
        <taxon>Cyanobacteriota</taxon>
        <taxon>Cyanophyceae</taxon>
        <taxon>Nostocales</taxon>
        <taxon>Scytonemataceae</taxon>
        <taxon>Iningainema tapete</taxon>
    </lineage>
</organism>